<comment type="caution">
    <text evidence="2">The sequence shown here is derived from an EMBL/GenBank/DDBJ whole genome shotgun (WGS) entry which is preliminary data.</text>
</comment>
<evidence type="ECO:0000259" key="1">
    <source>
        <dbReference type="Pfam" id="PF14534"/>
    </source>
</evidence>
<dbReference type="InterPro" id="IPR027843">
    <property type="entry name" value="DUF4440"/>
</dbReference>
<evidence type="ECO:0000313" key="2">
    <source>
        <dbReference type="EMBL" id="GGO33105.1"/>
    </source>
</evidence>
<name>A0ABQ2LGP4_9ACTN</name>
<dbReference type="RefSeq" id="WP_189172387.1">
    <property type="nucleotide sequence ID" value="NZ_BMNG01000001.1"/>
</dbReference>
<gene>
    <name evidence="2" type="ORF">GCM10012286_00190</name>
</gene>
<protein>
    <recommendedName>
        <fullName evidence="1">DUF4440 domain-containing protein</fullName>
    </recommendedName>
</protein>
<dbReference type="InterPro" id="IPR032710">
    <property type="entry name" value="NTF2-like_dom_sf"/>
</dbReference>
<dbReference type="SUPFAM" id="SSF54427">
    <property type="entry name" value="NTF2-like"/>
    <property type="match status" value="1"/>
</dbReference>
<reference evidence="3" key="1">
    <citation type="journal article" date="2019" name="Int. J. Syst. Evol. Microbiol.">
        <title>The Global Catalogue of Microorganisms (GCM) 10K type strain sequencing project: providing services to taxonomists for standard genome sequencing and annotation.</title>
        <authorList>
            <consortium name="The Broad Institute Genomics Platform"/>
            <consortium name="The Broad Institute Genome Sequencing Center for Infectious Disease"/>
            <person name="Wu L."/>
            <person name="Ma J."/>
        </authorList>
    </citation>
    <scope>NUCLEOTIDE SEQUENCE [LARGE SCALE GENOMIC DNA]</scope>
    <source>
        <strain evidence="3">CGMCC 4.7349</strain>
    </source>
</reference>
<dbReference type="Gene3D" id="3.10.450.50">
    <property type="match status" value="1"/>
</dbReference>
<organism evidence="2 3">
    <name type="scientific">Streptomyces lasiicapitis</name>
    <dbReference type="NCBI Taxonomy" id="1923961"/>
    <lineage>
        <taxon>Bacteria</taxon>
        <taxon>Bacillati</taxon>
        <taxon>Actinomycetota</taxon>
        <taxon>Actinomycetes</taxon>
        <taxon>Kitasatosporales</taxon>
        <taxon>Streptomycetaceae</taxon>
        <taxon>Streptomyces</taxon>
    </lineage>
</organism>
<dbReference type="Pfam" id="PF14534">
    <property type="entry name" value="DUF4440"/>
    <property type="match status" value="1"/>
</dbReference>
<sequence>MNDTDRAHAELIAVAEGWAAAIVANDADGIAGFMADEWVMVSESGVSPKADFLSVVASGELTHSAMDRVGPARIRVHGDTALFTARVTNTAHYQGQRFDADEWTTDVFVRRSGRWECVLTQITPAAPAAPERGV</sequence>
<accession>A0ABQ2LGP4</accession>
<dbReference type="Proteomes" id="UP000656881">
    <property type="component" value="Unassembled WGS sequence"/>
</dbReference>
<feature type="domain" description="DUF4440" evidence="1">
    <location>
        <begin position="12"/>
        <end position="116"/>
    </location>
</feature>
<dbReference type="EMBL" id="BMNG01000001">
    <property type="protein sequence ID" value="GGO33105.1"/>
    <property type="molecule type" value="Genomic_DNA"/>
</dbReference>
<evidence type="ECO:0000313" key="3">
    <source>
        <dbReference type="Proteomes" id="UP000656881"/>
    </source>
</evidence>
<keyword evidence="3" id="KW-1185">Reference proteome</keyword>
<proteinExistence type="predicted"/>